<accession>A0A0F8ZU13</accession>
<comment type="caution">
    <text evidence="1">The sequence shown here is derived from an EMBL/GenBank/DDBJ whole genome shotgun (WGS) entry which is preliminary data.</text>
</comment>
<gene>
    <name evidence="1" type="ORF">LCGC14_2994350</name>
</gene>
<organism evidence="1">
    <name type="scientific">marine sediment metagenome</name>
    <dbReference type="NCBI Taxonomy" id="412755"/>
    <lineage>
        <taxon>unclassified sequences</taxon>
        <taxon>metagenomes</taxon>
        <taxon>ecological metagenomes</taxon>
    </lineage>
</organism>
<feature type="non-terminal residue" evidence="1">
    <location>
        <position position="111"/>
    </location>
</feature>
<protein>
    <submittedName>
        <fullName evidence="1">Uncharacterized protein</fullName>
    </submittedName>
</protein>
<proteinExistence type="predicted"/>
<evidence type="ECO:0000313" key="1">
    <source>
        <dbReference type="EMBL" id="KKK63431.1"/>
    </source>
</evidence>
<name>A0A0F8ZU13_9ZZZZ</name>
<dbReference type="EMBL" id="LAZR01061516">
    <property type="protein sequence ID" value="KKK63431.1"/>
    <property type="molecule type" value="Genomic_DNA"/>
</dbReference>
<reference evidence="1" key="1">
    <citation type="journal article" date="2015" name="Nature">
        <title>Complex archaea that bridge the gap between prokaryotes and eukaryotes.</title>
        <authorList>
            <person name="Spang A."/>
            <person name="Saw J.H."/>
            <person name="Jorgensen S.L."/>
            <person name="Zaremba-Niedzwiedzka K."/>
            <person name="Martijn J."/>
            <person name="Lind A.E."/>
            <person name="van Eijk R."/>
            <person name="Schleper C."/>
            <person name="Guy L."/>
            <person name="Ettema T.J."/>
        </authorList>
    </citation>
    <scope>NUCLEOTIDE SEQUENCE</scope>
</reference>
<sequence>MIRFASVTVKALLWPRRESRASARSKQRHPAGQAAALKRSEALYRLVTDAAEGAQPDFALTIENRMLFRRLAVFGGGCTLESAEAGGNTKGNLKIDVLDALALLVDKNLLK</sequence>
<dbReference type="AlphaFoldDB" id="A0A0F8ZU13"/>